<evidence type="ECO:0000256" key="1">
    <source>
        <dbReference type="ARBA" id="ARBA00023015"/>
    </source>
</evidence>
<evidence type="ECO:0000259" key="4">
    <source>
        <dbReference type="PROSITE" id="PS50995"/>
    </source>
</evidence>
<dbReference type="GO" id="GO:0003677">
    <property type="term" value="F:DNA binding"/>
    <property type="evidence" value="ECO:0007669"/>
    <property type="project" value="UniProtKB-KW"/>
</dbReference>
<dbReference type="SMART" id="SM00347">
    <property type="entry name" value="HTH_MARR"/>
    <property type="match status" value="1"/>
</dbReference>
<dbReference type="EMBL" id="CP163441">
    <property type="protein sequence ID" value="XDQ43807.1"/>
    <property type="molecule type" value="Genomic_DNA"/>
</dbReference>
<feature type="domain" description="HTH marR-type" evidence="4">
    <location>
        <begin position="1"/>
        <end position="133"/>
    </location>
</feature>
<evidence type="ECO:0000313" key="5">
    <source>
        <dbReference type="EMBL" id="XDQ43807.1"/>
    </source>
</evidence>
<dbReference type="PANTHER" id="PTHR42756:SF1">
    <property type="entry name" value="TRANSCRIPTIONAL REPRESSOR OF EMRAB OPERON"/>
    <property type="match status" value="1"/>
</dbReference>
<dbReference type="RefSeq" id="WP_369222845.1">
    <property type="nucleotide sequence ID" value="NZ_CP163441.1"/>
</dbReference>
<accession>A0AB39QN95</accession>
<dbReference type="AlphaFoldDB" id="A0AB39QN95"/>
<sequence length="152" mass="16898">MSEFLDLHGRTSKVLRALADAAMRRHGLHVGQNYLLAVLWERDGSTPGEAAAALNVTTPTVVKMADRMTAAGMLTRRRDDRDNRLVRLWLTDAGRALQKPVEAERRLIEEKVTADLTETERESLLNALAKVHRAASELLRSEPLDDSDSAIT</sequence>
<dbReference type="SUPFAM" id="SSF46785">
    <property type="entry name" value="Winged helix' DNA-binding domain"/>
    <property type="match status" value="1"/>
</dbReference>
<evidence type="ECO:0000256" key="2">
    <source>
        <dbReference type="ARBA" id="ARBA00023125"/>
    </source>
</evidence>
<name>A0AB39QN95_9ACTN</name>
<keyword evidence="3" id="KW-0804">Transcription</keyword>
<dbReference type="InterPro" id="IPR036390">
    <property type="entry name" value="WH_DNA-bd_sf"/>
</dbReference>
<keyword evidence="2" id="KW-0238">DNA-binding</keyword>
<gene>
    <name evidence="5" type="ORF">AB5J52_16905</name>
</gene>
<dbReference type="PRINTS" id="PR00598">
    <property type="entry name" value="HTHMARR"/>
</dbReference>
<dbReference type="PANTHER" id="PTHR42756">
    <property type="entry name" value="TRANSCRIPTIONAL REGULATOR, MARR"/>
    <property type="match status" value="1"/>
</dbReference>
<organism evidence="5">
    <name type="scientific">Streptomyces sp. R39</name>
    <dbReference type="NCBI Taxonomy" id="3238631"/>
    <lineage>
        <taxon>Bacteria</taxon>
        <taxon>Bacillati</taxon>
        <taxon>Actinomycetota</taxon>
        <taxon>Actinomycetes</taxon>
        <taxon>Kitasatosporales</taxon>
        <taxon>Streptomycetaceae</taxon>
        <taxon>Streptomyces</taxon>
    </lineage>
</organism>
<dbReference type="GO" id="GO:0003700">
    <property type="term" value="F:DNA-binding transcription factor activity"/>
    <property type="evidence" value="ECO:0007669"/>
    <property type="project" value="InterPro"/>
</dbReference>
<evidence type="ECO:0000256" key="3">
    <source>
        <dbReference type="ARBA" id="ARBA00023163"/>
    </source>
</evidence>
<protein>
    <submittedName>
        <fullName evidence="5">MarR family winged helix-turn-helix transcriptional regulator</fullName>
    </submittedName>
</protein>
<dbReference type="Pfam" id="PF12802">
    <property type="entry name" value="MarR_2"/>
    <property type="match status" value="1"/>
</dbReference>
<dbReference type="InterPro" id="IPR000835">
    <property type="entry name" value="HTH_MarR-typ"/>
</dbReference>
<reference evidence="5" key="1">
    <citation type="submission" date="2024-07" db="EMBL/GenBank/DDBJ databases">
        <authorList>
            <person name="Yu S.T."/>
        </authorList>
    </citation>
    <scope>NUCLEOTIDE SEQUENCE</scope>
    <source>
        <strain evidence="5">R39</strain>
    </source>
</reference>
<dbReference type="PROSITE" id="PS50995">
    <property type="entry name" value="HTH_MARR_2"/>
    <property type="match status" value="1"/>
</dbReference>
<dbReference type="InterPro" id="IPR036388">
    <property type="entry name" value="WH-like_DNA-bd_sf"/>
</dbReference>
<keyword evidence="1" id="KW-0805">Transcription regulation</keyword>
<proteinExistence type="predicted"/>
<dbReference type="Gene3D" id="1.10.10.10">
    <property type="entry name" value="Winged helix-like DNA-binding domain superfamily/Winged helix DNA-binding domain"/>
    <property type="match status" value="1"/>
</dbReference>